<reference evidence="1" key="1">
    <citation type="submission" date="2016-07" db="EMBL/GenBank/DDBJ databases">
        <authorList>
            <person name="Bretaudeau A."/>
        </authorList>
    </citation>
    <scope>NUCLEOTIDE SEQUENCE</scope>
    <source>
        <strain evidence="1">Rice</strain>
        <tissue evidence="1">Whole body</tissue>
    </source>
</reference>
<evidence type="ECO:0000313" key="1">
    <source>
        <dbReference type="EMBL" id="SOQ45012.1"/>
    </source>
</evidence>
<accession>A0A2H1VWY1</accession>
<dbReference type="EMBL" id="ODYU01004775">
    <property type="protein sequence ID" value="SOQ45012.1"/>
    <property type="molecule type" value="Genomic_DNA"/>
</dbReference>
<sequence length="66" mass="7246">MSVIEYNYNIIIEPIEKTLYLVPAMVGMVAMVAIHGGDQLSPDGNQLPSPMDTRNIRDITIASTAR</sequence>
<dbReference type="AlphaFoldDB" id="A0A2H1VWY1"/>
<protein>
    <submittedName>
        <fullName evidence="1">SFRICE_038790</fullName>
    </submittedName>
</protein>
<organism evidence="1">
    <name type="scientific">Spodoptera frugiperda</name>
    <name type="common">Fall armyworm</name>
    <dbReference type="NCBI Taxonomy" id="7108"/>
    <lineage>
        <taxon>Eukaryota</taxon>
        <taxon>Metazoa</taxon>
        <taxon>Ecdysozoa</taxon>
        <taxon>Arthropoda</taxon>
        <taxon>Hexapoda</taxon>
        <taxon>Insecta</taxon>
        <taxon>Pterygota</taxon>
        <taxon>Neoptera</taxon>
        <taxon>Endopterygota</taxon>
        <taxon>Lepidoptera</taxon>
        <taxon>Glossata</taxon>
        <taxon>Ditrysia</taxon>
        <taxon>Noctuoidea</taxon>
        <taxon>Noctuidae</taxon>
        <taxon>Amphipyrinae</taxon>
        <taxon>Spodoptera</taxon>
    </lineage>
</organism>
<proteinExistence type="predicted"/>
<gene>
    <name evidence="1" type="ORF">SFRICE_038790</name>
</gene>
<name>A0A2H1VWY1_SPOFR</name>